<keyword evidence="2" id="KW-1185">Reference proteome</keyword>
<reference evidence="1" key="1">
    <citation type="submission" date="2021-05" db="EMBL/GenBank/DDBJ databases">
        <authorList>
            <person name="Pan Q."/>
            <person name="Jouanno E."/>
            <person name="Zahm M."/>
            <person name="Klopp C."/>
            <person name="Cabau C."/>
            <person name="Louis A."/>
            <person name="Berthelot C."/>
            <person name="Parey E."/>
            <person name="Roest Crollius H."/>
            <person name="Montfort J."/>
            <person name="Robinson-Rechavi M."/>
            <person name="Bouchez O."/>
            <person name="Lampietro C."/>
            <person name="Lopez Roques C."/>
            <person name="Donnadieu C."/>
            <person name="Postlethwait J."/>
            <person name="Bobe J."/>
            <person name="Dillon D."/>
            <person name="Chandos A."/>
            <person name="von Hippel F."/>
            <person name="Guiguen Y."/>
        </authorList>
    </citation>
    <scope>NUCLEOTIDE SEQUENCE</scope>
    <source>
        <strain evidence="1">YG-Jan2019</strain>
    </source>
</reference>
<protein>
    <submittedName>
        <fullName evidence="1">Uncharacterized protein</fullName>
    </submittedName>
</protein>
<gene>
    <name evidence="1" type="ORF">DPEC_G00285750</name>
</gene>
<dbReference type="EMBL" id="CM055753">
    <property type="protein sequence ID" value="KAJ7991616.1"/>
    <property type="molecule type" value="Genomic_DNA"/>
</dbReference>
<sequence length="614" mass="67487">MLGLCLSGKPTYEFQKSKSSLSTVERGLVSGDDPAELFGLGFGLGAGLPPQTTKRDPSHRRHAYLDFSEEYDQPIRVELPGTKIPEHSDEVIKLEFRNFDHPITPDPISDSTWLTAVPQPLPQREGNPTPWTLYNFYDDEFAAIETTLEPEPTLTPPVDMEDENPSLTGSPLSSVTVGNENSPRVQGSEGCGLGYVRSEAGGACVSQCDAQPDFCYNSGVCTIATGIGAFCRCNVQDYVWNKGSRCDWMVTDFQVLCVIVGVASLTLILLIIIIVFFAKRIHHLRMENRRLRKHGLYRPQSEMQTDGVSVSMAPGVSNSNVRKLCASPLPPPQSHAHNLAYYNNIICQDDPQKKEDPSKSPLTGEDSLNIINSYSPKHVNNGPADSSDHTPNNEEEDGVTIDLQLLLPKEAKLRPEASPPLHYNVFLYKKGTSTTNSTSLFTSHKTSVDRNTGYPHALSTCMYTNTSWSCNNKSKSSITYSPIKDAQVSPNCVTPHQHHSSPFPHQSTSCLTSPERVPVSPHYASPNYTSPSPRRSSSHLSSPRRNSAVSSSSPRHSHSQSSSPPLRRPRGRSRAPRVSVHSSPTSPSGLSPHIPRAKYNPTSTFSHKHTRLTP</sequence>
<accession>A0ACC2FJS9</accession>
<name>A0ACC2FJS9_DALPE</name>
<organism evidence="1 2">
    <name type="scientific">Dallia pectoralis</name>
    <name type="common">Alaska blackfish</name>
    <dbReference type="NCBI Taxonomy" id="75939"/>
    <lineage>
        <taxon>Eukaryota</taxon>
        <taxon>Metazoa</taxon>
        <taxon>Chordata</taxon>
        <taxon>Craniata</taxon>
        <taxon>Vertebrata</taxon>
        <taxon>Euteleostomi</taxon>
        <taxon>Actinopterygii</taxon>
        <taxon>Neopterygii</taxon>
        <taxon>Teleostei</taxon>
        <taxon>Protacanthopterygii</taxon>
        <taxon>Esociformes</taxon>
        <taxon>Umbridae</taxon>
        <taxon>Dallia</taxon>
    </lineage>
</organism>
<proteinExistence type="predicted"/>
<evidence type="ECO:0000313" key="1">
    <source>
        <dbReference type="EMBL" id="KAJ7991616.1"/>
    </source>
</evidence>
<comment type="caution">
    <text evidence="1">The sequence shown here is derived from an EMBL/GenBank/DDBJ whole genome shotgun (WGS) entry which is preliminary data.</text>
</comment>
<dbReference type="Proteomes" id="UP001157502">
    <property type="component" value="Chromosome 26"/>
</dbReference>
<evidence type="ECO:0000313" key="2">
    <source>
        <dbReference type="Proteomes" id="UP001157502"/>
    </source>
</evidence>